<proteinExistence type="predicted"/>
<sequence>MTAKCFADTNVVLYTIGKNSRKAEIARGILAARPVVSAQVINEAINVCLRKLGFDRTKAYAFADTVMKLTDVLPVDETTIRRSADLAIRYQLANWDALIVAAAVLAGCDTLYSEDLQHGQVLADQLSVVNPFITA</sequence>
<dbReference type="InterPro" id="IPR029060">
    <property type="entry name" value="PIN-like_dom_sf"/>
</dbReference>
<dbReference type="CDD" id="cd18692">
    <property type="entry name" value="PIN_VapC-like"/>
    <property type="match status" value="1"/>
</dbReference>
<dbReference type="InterPro" id="IPR002716">
    <property type="entry name" value="PIN_dom"/>
</dbReference>
<dbReference type="Pfam" id="PF01850">
    <property type="entry name" value="PIN"/>
    <property type="match status" value="1"/>
</dbReference>
<evidence type="ECO:0000313" key="2">
    <source>
        <dbReference type="EMBL" id="MBK7674573.1"/>
    </source>
</evidence>
<dbReference type="AlphaFoldDB" id="A0A935UGL5"/>
<gene>
    <name evidence="2" type="ORF">IPJ27_07255</name>
</gene>
<dbReference type="PANTHER" id="PTHR38826:SF5">
    <property type="entry name" value="RIBONUCLEASE VAPC13"/>
    <property type="match status" value="1"/>
</dbReference>
<dbReference type="SUPFAM" id="SSF88723">
    <property type="entry name" value="PIN domain-like"/>
    <property type="match status" value="1"/>
</dbReference>
<reference evidence="2 3" key="1">
    <citation type="submission" date="2020-10" db="EMBL/GenBank/DDBJ databases">
        <title>Connecting structure to function with the recovery of over 1000 high-quality activated sludge metagenome-assembled genomes encoding full-length rRNA genes using long-read sequencing.</title>
        <authorList>
            <person name="Singleton C.M."/>
            <person name="Petriglieri F."/>
            <person name="Kristensen J.M."/>
            <person name="Kirkegaard R.H."/>
            <person name="Michaelsen T.Y."/>
            <person name="Andersen M.H."/>
            <person name="Karst S.M."/>
            <person name="Dueholm M.S."/>
            <person name="Nielsen P.H."/>
            <person name="Albertsen M."/>
        </authorList>
    </citation>
    <scope>NUCLEOTIDE SEQUENCE [LARGE SCALE GENOMIC DNA]</scope>
    <source>
        <strain evidence="2">EsbW_18-Q3-R4-48_BATAC.285</strain>
    </source>
</reference>
<organism evidence="2 3">
    <name type="scientific">Candidatus Accumulibacter proximus</name>
    <dbReference type="NCBI Taxonomy" id="2954385"/>
    <lineage>
        <taxon>Bacteria</taxon>
        <taxon>Pseudomonadati</taxon>
        <taxon>Pseudomonadota</taxon>
        <taxon>Betaproteobacteria</taxon>
        <taxon>Candidatus Accumulibacter</taxon>
    </lineage>
</organism>
<dbReference type="InterPro" id="IPR052106">
    <property type="entry name" value="PINc/VapC_TA"/>
</dbReference>
<dbReference type="EMBL" id="JADJMH010000005">
    <property type="protein sequence ID" value="MBK7674573.1"/>
    <property type="molecule type" value="Genomic_DNA"/>
</dbReference>
<feature type="domain" description="PIN" evidence="1">
    <location>
        <begin position="6"/>
        <end position="116"/>
    </location>
</feature>
<name>A0A935UGL5_9PROT</name>
<accession>A0A935UGL5</accession>
<dbReference type="Gene3D" id="3.40.50.1010">
    <property type="entry name" value="5'-nuclease"/>
    <property type="match status" value="1"/>
</dbReference>
<protein>
    <submittedName>
        <fullName evidence="2">PIN domain-containing protein</fullName>
    </submittedName>
</protein>
<dbReference type="Proteomes" id="UP000697998">
    <property type="component" value="Unassembled WGS sequence"/>
</dbReference>
<dbReference type="PANTHER" id="PTHR38826">
    <property type="entry name" value="RIBONUCLEASE VAPC13"/>
    <property type="match status" value="1"/>
</dbReference>
<evidence type="ECO:0000313" key="3">
    <source>
        <dbReference type="Proteomes" id="UP000697998"/>
    </source>
</evidence>
<comment type="caution">
    <text evidence="2">The sequence shown here is derived from an EMBL/GenBank/DDBJ whole genome shotgun (WGS) entry which is preliminary data.</text>
</comment>
<evidence type="ECO:0000259" key="1">
    <source>
        <dbReference type="Pfam" id="PF01850"/>
    </source>
</evidence>